<organism evidence="2 3">
    <name type="scientific">Rhodotorula paludigena</name>
    <dbReference type="NCBI Taxonomy" id="86838"/>
    <lineage>
        <taxon>Eukaryota</taxon>
        <taxon>Fungi</taxon>
        <taxon>Dikarya</taxon>
        <taxon>Basidiomycota</taxon>
        <taxon>Pucciniomycotina</taxon>
        <taxon>Microbotryomycetes</taxon>
        <taxon>Sporidiobolales</taxon>
        <taxon>Sporidiobolaceae</taxon>
        <taxon>Rhodotorula</taxon>
    </lineage>
</organism>
<comment type="caution">
    <text evidence="2">The sequence shown here is derived from an EMBL/GenBank/DDBJ whole genome shotgun (WGS) entry which is preliminary data.</text>
</comment>
<dbReference type="Gene3D" id="2.120.10.80">
    <property type="entry name" value="Kelch-type beta propeller"/>
    <property type="match status" value="1"/>
</dbReference>
<feature type="compositionally biased region" description="Pro residues" evidence="1">
    <location>
        <begin position="682"/>
        <end position="696"/>
    </location>
</feature>
<gene>
    <name evidence="2" type="ORF">Rhopal_007538-T1</name>
</gene>
<dbReference type="GO" id="GO:0005739">
    <property type="term" value="C:mitochondrion"/>
    <property type="evidence" value="ECO:0007669"/>
    <property type="project" value="TreeGrafter"/>
</dbReference>
<evidence type="ECO:0000256" key="1">
    <source>
        <dbReference type="SAM" id="MobiDB-lite"/>
    </source>
</evidence>
<feature type="region of interest" description="Disordered" evidence="1">
    <location>
        <begin position="616"/>
        <end position="844"/>
    </location>
</feature>
<dbReference type="GO" id="GO:0045454">
    <property type="term" value="P:cell redox homeostasis"/>
    <property type="evidence" value="ECO:0007669"/>
    <property type="project" value="TreeGrafter"/>
</dbReference>
<evidence type="ECO:0000313" key="2">
    <source>
        <dbReference type="EMBL" id="GJN94458.1"/>
    </source>
</evidence>
<feature type="compositionally biased region" description="Low complexity" evidence="1">
    <location>
        <begin position="745"/>
        <end position="755"/>
    </location>
</feature>
<dbReference type="Proteomes" id="UP001342314">
    <property type="component" value="Unassembled WGS sequence"/>
</dbReference>
<feature type="compositionally biased region" description="Pro residues" evidence="1">
    <location>
        <begin position="648"/>
        <end position="659"/>
    </location>
</feature>
<feature type="compositionally biased region" description="Low complexity" evidence="1">
    <location>
        <begin position="463"/>
        <end position="472"/>
    </location>
</feature>
<keyword evidence="3" id="KW-1185">Reference proteome</keyword>
<feature type="compositionally biased region" description="Low complexity" evidence="1">
    <location>
        <begin position="660"/>
        <end position="681"/>
    </location>
</feature>
<dbReference type="SUPFAM" id="SSF117281">
    <property type="entry name" value="Kelch motif"/>
    <property type="match status" value="1"/>
</dbReference>
<dbReference type="GO" id="GO:0005829">
    <property type="term" value="C:cytosol"/>
    <property type="evidence" value="ECO:0007669"/>
    <property type="project" value="TreeGrafter"/>
</dbReference>
<dbReference type="Pfam" id="PF24681">
    <property type="entry name" value="Kelch_KLHDC2_KLHL20_DRC7"/>
    <property type="match status" value="1"/>
</dbReference>
<feature type="compositionally biased region" description="Basic and acidic residues" evidence="1">
    <location>
        <begin position="731"/>
        <end position="744"/>
    </location>
</feature>
<proteinExistence type="predicted"/>
<dbReference type="PANTHER" id="PTHR43503:SF2">
    <property type="entry name" value="NEGATIVE REGULATOR OF SPORULATION MDS3-RELATED"/>
    <property type="match status" value="1"/>
</dbReference>
<sequence>MADWADLTSTVRRTKGDCPPPLVGASVTLVGDSIFVFGGRPVDSREMTNSVYALDLRSLAWTKLWPPAAVPTSATAAVAAEGPAPRYFHSAQAWDDQLVIFGGQSYVAGSDGSGGAHLETLNELVLFDTKRHTWSFPSPTCRPGTSAPSPRYAHLSQVTRVASRPPPGFAQDPPTYSSRLVILGGQDAENNYLPDLAVLDLAQMQWVAQAPYPRKAGTYRSVAATASVGVAPREEKIGTDGEVLVYSSHAVEPTEDKEEPVWVYSNSNFASPRRDLDIIPHVHDALTTPAYLSLSDSMVGDPSFPPGLRFPHAYACGHHLVLSGAHVGVNRAEFVIWTLDLGTAPAASKTRDKLVWKALPLDKVFGKGGWGPATNFSQVAFVDLEGFGVYVPPPQPIPAIQQQLGLLTMSQPQLFDYEIIASDKERLGCSRKLLEARWPWFADELRAVEAKAHAAVEAREQRTTTGSGSYGDSSDDEPIDGAMQRVISPVPAKKAAPVMSTPVRAPSRIFPNTTHSLELPLSAAEVKALLQYFHTLSLSTPHQRALPVLTSLLVFTKSYDTVVPALRALVIHALHETLETNPEVGAKVYEAAALGDSVALQIRAMQCMLSARRGSATSSHLEAPTSGQPPKSRFSGNSHATLSRQGPLPTPPSELPPASYPSRNGSLSAASDMSAYSSPSSTGPPPSPSGPLPPIPSAAAASSGNRSATHTPTASMAISPSTPAHIAEAWRAGEEWDRQQRAEAARLAAETESLSRNTSLLRLGGERKGSVASGGAGALGSIPESSDSGFTASPTPSISNLANTLSTGNGSIRSHDDNSSMRSRGSNETKNSSERAAEAAASTAQAAAKVVKKGLFSGLLAGPTMHNAGMTKKVAPPTGPAPKRSYPRPTPRTAKGAAALAKIDAEFDVASSVSHSAQLPRENA</sequence>
<accession>A0AAV5GW47</accession>
<evidence type="ECO:0000313" key="3">
    <source>
        <dbReference type="Proteomes" id="UP001342314"/>
    </source>
</evidence>
<dbReference type="EMBL" id="BQKY01000017">
    <property type="protein sequence ID" value="GJN94458.1"/>
    <property type="molecule type" value="Genomic_DNA"/>
</dbReference>
<feature type="region of interest" description="Disordered" evidence="1">
    <location>
        <begin position="860"/>
        <end position="898"/>
    </location>
</feature>
<dbReference type="PANTHER" id="PTHR43503">
    <property type="entry name" value="MCG48959-RELATED"/>
    <property type="match status" value="1"/>
</dbReference>
<feature type="region of interest" description="Disordered" evidence="1">
    <location>
        <begin position="456"/>
        <end position="478"/>
    </location>
</feature>
<feature type="compositionally biased region" description="Basic and acidic residues" evidence="1">
    <location>
        <begin position="813"/>
        <end position="837"/>
    </location>
</feature>
<reference evidence="2 3" key="1">
    <citation type="submission" date="2021-12" db="EMBL/GenBank/DDBJ databases">
        <title>High titer production of polyol ester of fatty acids by Rhodotorula paludigena BS15 towards product separation-free biomass refinery.</title>
        <authorList>
            <person name="Mano J."/>
            <person name="Ono H."/>
            <person name="Tanaka T."/>
            <person name="Naito K."/>
            <person name="Sushida H."/>
            <person name="Ike M."/>
            <person name="Tokuyasu K."/>
            <person name="Kitaoka M."/>
        </authorList>
    </citation>
    <scope>NUCLEOTIDE SEQUENCE [LARGE SCALE GENOMIC DNA]</scope>
    <source>
        <strain evidence="2 3">BS15</strain>
    </source>
</reference>
<name>A0AAV5GW47_9BASI</name>
<dbReference type="AlphaFoldDB" id="A0AAV5GW47"/>
<dbReference type="InterPro" id="IPR015915">
    <property type="entry name" value="Kelch-typ_b-propeller"/>
</dbReference>
<feature type="compositionally biased region" description="Polar residues" evidence="1">
    <location>
        <begin position="783"/>
        <end position="812"/>
    </location>
</feature>
<feature type="compositionally biased region" description="Polar residues" evidence="1">
    <location>
        <begin position="704"/>
        <end position="722"/>
    </location>
</feature>
<feature type="compositionally biased region" description="Polar residues" evidence="1">
    <location>
        <begin position="616"/>
        <end position="644"/>
    </location>
</feature>
<evidence type="ECO:0008006" key="4">
    <source>
        <dbReference type="Google" id="ProtNLM"/>
    </source>
</evidence>
<protein>
    <recommendedName>
        <fullName evidence="4">Galactose oxidase</fullName>
    </recommendedName>
</protein>